<dbReference type="EMBL" id="BAABHF010000024">
    <property type="protein sequence ID" value="GAA4498309.1"/>
    <property type="molecule type" value="Genomic_DNA"/>
</dbReference>
<evidence type="ECO:0000313" key="2">
    <source>
        <dbReference type="EMBL" id="GAA4498309.1"/>
    </source>
</evidence>
<accession>A0ABP8Q601</accession>
<feature type="region of interest" description="Disordered" evidence="1">
    <location>
        <begin position="78"/>
        <end position="104"/>
    </location>
</feature>
<evidence type="ECO:0000313" key="3">
    <source>
        <dbReference type="Proteomes" id="UP001500503"/>
    </source>
</evidence>
<name>A0ABP8Q601_9ACTN</name>
<protein>
    <submittedName>
        <fullName evidence="2">Uncharacterized protein</fullName>
    </submittedName>
</protein>
<keyword evidence="3" id="KW-1185">Reference proteome</keyword>
<comment type="caution">
    <text evidence="2">The sequence shown here is derived from an EMBL/GenBank/DDBJ whole genome shotgun (WGS) entry which is preliminary data.</text>
</comment>
<sequence>MPEPGRRPRLALHPGVPDTALALTDVVRETEFLDGHQAVEVGVSRPPHRAYSAPAERPEDVVPVRQHHSDTLVHIRKIASGGHGPPDAFPGPSQRPPPQGGDGP</sequence>
<feature type="region of interest" description="Disordered" evidence="1">
    <location>
        <begin position="41"/>
        <end position="64"/>
    </location>
</feature>
<feature type="compositionally biased region" description="Pro residues" evidence="1">
    <location>
        <begin position="87"/>
        <end position="104"/>
    </location>
</feature>
<organism evidence="2 3">
    <name type="scientific">Actinoallomurus oryzae</name>
    <dbReference type="NCBI Taxonomy" id="502180"/>
    <lineage>
        <taxon>Bacteria</taxon>
        <taxon>Bacillati</taxon>
        <taxon>Actinomycetota</taxon>
        <taxon>Actinomycetes</taxon>
        <taxon>Streptosporangiales</taxon>
        <taxon>Thermomonosporaceae</taxon>
        <taxon>Actinoallomurus</taxon>
    </lineage>
</organism>
<evidence type="ECO:0000256" key="1">
    <source>
        <dbReference type="SAM" id="MobiDB-lite"/>
    </source>
</evidence>
<dbReference type="Proteomes" id="UP001500503">
    <property type="component" value="Unassembled WGS sequence"/>
</dbReference>
<gene>
    <name evidence="2" type="ORF">GCM10023191_043300</name>
</gene>
<reference evidence="3" key="1">
    <citation type="journal article" date="2019" name="Int. J. Syst. Evol. Microbiol.">
        <title>The Global Catalogue of Microorganisms (GCM) 10K type strain sequencing project: providing services to taxonomists for standard genome sequencing and annotation.</title>
        <authorList>
            <consortium name="The Broad Institute Genomics Platform"/>
            <consortium name="The Broad Institute Genome Sequencing Center for Infectious Disease"/>
            <person name="Wu L."/>
            <person name="Ma J."/>
        </authorList>
    </citation>
    <scope>NUCLEOTIDE SEQUENCE [LARGE SCALE GENOMIC DNA]</scope>
    <source>
        <strain evidence="3">JCM 17933</strain>
    </source>
</reference>
<proteinExistence type="predicted"/>